<name>A0A0H2XYY1_BURO1</name>
<sequence length="133" mass="14244">MPDRVRRSVRDAGFASANRPAGERDVNGLKLALGAAAAVAVATGGVAHAARVGVYIGPGYPYYAPVVPAPYYYPPPVVAVPVAPPPPPEYVEQGQPQDNGDANLWYYCDASKHYYPYVKTCKSGWRSVPARPQ</sequence>
<dbReference type="EMBL" id="CP000379">
    <property type="protein sequence ID" value="ABF80257.1"/>
    <property type="molecule type" value="Genomic_DNA"/>
</dbReference>
<reference evidence="1" key="1">
    <citation type="submission" date="2006-05" db="EMBL/GenBank/DDBJ databases">
        <title>Complete sequence of chromosome 2 of Burkholderia cenocepacia AU 1054.</title>
        <authorList>
            <consortium name="US DOE Joint Genome Institute"/>
            <person name="Copeland A."/>
            <person name="Lucas S."/>
            <person name="Lapidus A."/>
            <person name="Barry K."/>
            <person name="Detter J.C."/>
            <person name="Glavina del Rio T."/>
            <person name="Hammon N."/>
            <person name="Israni S."/>
            <person name="Dalin E."/>
            <person name="Tice H."/>
            <person name="Pitluck S."/>
            <person name="Chain P."/>
            <person name="Malfatti S."/>
            <person name="Shin M."/>
            <person name="Vergez L."/>
            <person name="Schmutz J."/>
            <person name="Larimer F."/>
            <person name="Land M."/>
            <person name="Hauser L."/>
            <person name="Kyrpides N."/>
            <person name="Lykidis A."/>
            <person name="LiPuma J.J."/>
            <person name="Konstantinidis K."/>
            <person name="Tiedje J.M."/>
            <person name="Richardson P."/>
        </authorList>
    </citation>
    <scope>NUCLEOTIDE SEQUENCE [LARGE SCALE GENOMIC DNA]</scope>
    <source>
        <strain evidence="1">AU 1054</strain>
    </source>
</reference>
<accession>A0A0H2XYY1</accession>
<protein>
    <submittedName>
        <fullName evidence="1">Uncharacterized protein</fullName>
    </submittedName>
</protein>
<dbReference type="HOGENOM" id="CLU_135590_1_0_4"/>
<dbReference type="AlphaFoldDB" id="A0A0H2XYY1"/>
<evidence type="ECO:0000313" key="1">
    <source>
        <dbReference type="EMBL" id="ABF80257.1"/>
    </source>
</evidence>
<gene>
    <name evidence="1" type="ordered locus">Bcen_5384</name>
</gene>
<organism evidence="1">
    <name type="scientific">Burkholderia orbicola (strain AU 1054)</name>
    <dbReference type="NCBI Taxonomy" id="331271"/>
    <lineage>
        <taxon>Bacteria</taxon>
        <taxon>Pseudomonadati</taxon>
        <taxon>Pseudomonadota</taxon>
        <taxon>Betaproteobacteria</taxon>
        <taxon>Burkholderiales</taxon>
        <taxon>Burkholderiaceae</taxon>
        <taxon>Burkholderia</taxon>
        <taxon>Burkholderia cepacia complex</taxon>
        <taxon>Burkholderia orbicola</taxon>
    </lineage>
</organism>
<proteinExistence type="predicted"/>